<feature type="binding site" evidence="6">
    <location>
        <position position="109"/>
    </location>
    <ligand>
        <name>S-adenosyl-L-methionine</name>
        <dbReference type="ChEBI" id="CHEBI:59789"/>
    </ligand>
</feature>
<proteinExistence type="inferred from homology"/>
<comment type="catalytic activity">
    <reaction evidence="6">
        <text>an N(1)-methylpseudouridine in rRNA + S-adenosyl-L-methionine = N(1)-methyl-N(3)-[(3S)-3-amino-3-carboxypropyl]pseudouridine in rRNA + S-methyl-5'-thioadenosine + H(+)</text>
        <dbReference type="Rhea" id="RHEA:63296"/>
        <dbReference type="Rhea" id="RHEA-COMP:11634"/>
        <dbReference type="Rhea" id="RHEA-COMP:16310"/>
        <dbReference type="ChEBI" id="CHEBI:15378"/>
        <dbReference type="ChEBI" id="CHEBI:17509"/>
        <dbReference type="ChEBI" id="CHEBI:59789"/>
        <dbReference type="ChEBI" id="CHEBI:74890"/>
        <dbReference type="ChEBI" id="CHEBI:146234"/>
        <dbReference type="EC" id="2.5.1.157"/>
    </reaction>
</comment>
<feature type="binding site" evidence="6">
    <location>
        <position position="61"/>
    </location>
    <ligand>
        <name>S-adenosyl-L-methionine</name>
        <dbReference type="ChEBI" id="CHEBI:59789"/>
    </ligand>
</feature>
<keyword evidence="1" id="KW-0963">Cytoplasm</keyword>
<feature type="region of interest" description="Disordered" evidence="7">
    <location>
        <begin position="1"/>
        <end position="39"/>
    </location>
</feature>
<evidence type="ECO:0000256" key="6">
    <source>
        <dbReference type="HAMAP-Rule" id="MF_03146"/>
    </source>
</evidence>
<dbReference type="NCBIfam" id="NF002621">
    <property type="entry name" value="PRK02287.1"/>
    <property type="match status" value="1"/>
</dbReference>
<dbReference type="EC" id="2.5.1.157" evidence="6"/>
<gene>
    <name evidence="10" type="ORF">QBZ16_002050</name>
</gene>
<dbReference type="Pfam" id="PF04034">
    <property type="entry name" value="Ribo_biogen_C"/>
    <property type="match status" value="1"/>
</dbReference>
<evidence type="ECO:0000256" key="5">
    <source>
        <dbReference type="ARBA" id="ARBA00022691"/>
    </source>
</evidence>
<dbReference type="GO" id="GO:0000455">
    <property type="term" value="P:enzyme-directed rRNA pseudouridine synthesis"/>
    <property type="evidence" value="ECO:0007669"/>
    <property type="project" value="UniProtKB-UniRule"/>
</dbReference>
<comment type="caution">
    <text evidence="10">The sequence shown here is derived from an EMBL/GenBank/DDBJ whole genome shotgun (WGS) entry which is preliminary data.</text>
</comment>
<evidence type="ECO:0000256" key="1">
    <source>
        <dbReference type="ARBA" id="ARBA00022490"/>
    </source>
</evidence>
<comment type="caution">
    <text evidence="6">Lacks conserved residue(s) required for the propagation of feature annotation.</text>
</comment>
<dbReference type="PANTHER" id="PTHR20426:SF0">
    <property type="entry name" value="18S RRNA AMINOCARBOXYPROPYLTRANSFERASE"/>
    <property type="match status" value="1"/>
</dbReference>
<evidence type="ECO:0000259" key="8">
    <source>
        <dbReference type="Pfam" id="PF04034"/>
    </source>
</evidence>
<protein>
    <recommendedName>
        <fullName evidence="6">18S rRNA aminocarboxypropyltransferase</fullName>
        <ecNumber evidence="6">2.5.1.157</ecNumber>
    </recommendedName>
</protein>
<dbReference type="PANTHER" id="PTHR20426">
    <property type="entry name" value="RIBOSOME BIOGENESIS PROTEIN TSR3 HOMOLOG"/>
    <property type="match status" value="1"/>
</dbReference>
<keyword evidence="2 6" id="KW-0690">Ribosome biogenesis</keyword>
<name>A0AAD9IMW3_PROWI</name>
<comment type="similarity">
    <text evidence="6">Belongs to the TDD superfamily. TSR3 family.</text>
</comment>
<sequence length="278" mass="30415">MPRPRARGGRSVPASRRWERESPAASGSEDDSDASSHEEPAGISMRLAMWDLGQCDRKRCTGTRLVRHGLVQELRLGPTFPGVVLSPAGRSCVSREDRDLVASKGLAVVDCSWARLDEVPFGKMRSPAPRLLPWLLAANPVNYGRPAKLSCAEALAAALYICGFQAEARAVMARFKWGHSFLSLNEGLLDAYAACATAAEVIEAQQRHVEALQRGADLREEKKREDEERGQGGYLNAADLPPSSSEEESESETEASDDESDAEHRLQSLRLSDDDKQV</sequence>
<evidence type="ECO:0000259" key="9">
    <source>
        <dbReference type="Pfam" id="PF04068"/>
    </source>
</evidence>
<feature type="domain" description="16S/18S rRNA aminocarboxypropyltransferase Tsr3 C-terminal" evidence="8">
    <location>
        <begin position="83"/>
        <end position="208"/>
    </location>
</feature>
<keyword evidence="4 6" id="KW-0808">Transferase</keyword>
<dbReference type="InterPro" id="IPR007177">
    <property type="entry name" value="Tsr3_C"/>
</dbReference>
<feature type="binding site" evidence="6">
    <location>
        <position position="132"/>
    </location>
    <ligand>
        <name>S-adenosyl-L-methionine</name>
        <dbReference type="ChEBI" id="CHEBI:59789"/>
    </ligand>
</feature>
<evidence type="ECO:0000256" key="7">
    <source>
        <dbReference type="SAM" id="MobiDB-lite"/>
    </source>
</evidence>
<dbReference type="Pfam" id="PF04068">
    <property type="entry name" value="Fer4_RLI"/>
    <property type="match status" value="1"/>
</dbReference>
<accession>A0AAD9IMW3</accession>
<evidence type="ECO:0000313" key="11">
    <source>
        <dbReference type="Proteomes" id="UP001255856"/>
    </source>
</evidence>
<dbReference type="GO" id="GO:0106388">
    <property type="term" value="F:rRNA small subunit aminocarboxypropyltransferase activity"/>
    <property type="evidence" value="ECO:0007669"/>
    <property type="project" value="UniProtKB-EC"/>
</dbReference>
<dbReference type="Proteomes" id="UP001255856">
    <property type="component" value="Unassembled WGS sequence"/>
</dbReference>
<dbReference type="GO" id="GO:0030490">
    <property type="term" value="P:maturation of SSU-rRNA"/>
    <property type="evidence" value="ECO:0007669"/>
    <property type="project" value="TreeGrafter"/>
</dbReference>
<comment type="function">
    <text evidence="6">Aminocarboxypropyltransferase that catalyzes the aminocarboxypropyl transfer on pseudouridine in 18S rRNA. It constitutes the last step in biosynthesis of the hypermodified N1-methyl-N3-(3-amino-3-carboxypropyl) pseudouridine (m1acp3-Psi).</text>
</comment>
<reference evidence="10" key="1">
    <citation type="submission" date="2021-01" db="EMBL/GenBank/DDBJ databases">
        <authorList>
            <person name="Eckstrom K.M.E."/>
        </authorList>
    </citation>
    <scope>NUCLEOTIDE SEQUENCE</scope>
    <source>
        <strain evidence="10">UVCC 0001</strain>
    </source>
</reference>
<organism evidence="10 11">
    <name type="scientific">Prototheca wickerhamii</name>
    <dbReference type="NCBI Taxonomy" id="3111"/>
    <lineage>
        <taxon>Eukaryota</taxon>
        <taxon>Viridiplantae</taxon>
        <taxon>Chlorophyta</taxon>
        <taxon>core chlorophytes</taxon>
        <taxon>Trebouxiophyceae</taxon>
        <taxon>Chlorellales</taxon>
        <taxon>Chlorellaceae</taxon>
        <taxon>Prototheca</taxon>
    </lineage>
</organism>
<evidence type="ECO:0000256" key="4">
    <source>
        <dbReference type="ARBA" id="ARBA00022679"/>
    </source>
</evidence>
<keyword evidence="5 6" id="KW-0949">S-adenosyl-L-methionine</keyword>
<evidence type="ECO:0000313" key="10">
    <source>
        <dbReference type="EMBL" id="KAK2079655.1"/>
    </source>
</evidence>
<dbReference type="EMBL" id="JASFZW010000002">
    <property type="protein sequence ID" value="KAK2079655.1"/>
    <property type="molecule type" value="Genomic_DNA"/>
</dbReference>
<feature type="domain" description="RNase L inhibitor RLI-like possible metal-binding" evidence="9">
    <location>
        <begin position="45"/>
        <end position="77"/>
    </location>
</feature>
<dbReference type="GO" id="GO:1904047">
    <property type="term" value="F:S-adenosyl-L-methionine binding"/>
    <property type="evidence" value="ECO:0007669"/>
    <property type="project" value="UniProtKB-UniRule"/>
</dbReference>
<dbReference type="InterPro" id="IPR022968">
    <property type="entry name" value="Tsr3-like"/>
</dbReference>
<dbReference type="HAMAP" id="MF_01116">
    <property type="entry name" value="TSR3"/>
    <property type="match status" value="1"/>
</dbReference>
<feature type="compositionally biased region" description="Acidic residues" evidence="7">
    <location>
        <begin position="245"/>
        <end position="261"/>
    </location>
</feature>
<dbReference type="InterPro" id="IPR007209">
    <property type="entry name" value="RNaseL-inhib-like_metal-bd_dom"/>
</dbReference>
<feature type="region of interest" description="Disordered" evidence="7">
    <location>
        <begin position="217"/>
        <end position="278"/>
    </location>
</feature>
<evidence type="ECO:0000256" key="3">
    <source>
        <dbReference type="ARBA" id="ARBA00022552"/>
    </source>
</evidence>
<keyword evidence="11" id="KW-1185">Reference proteome</keyword>
<dbReference type="AlphaFoldDB" id="A0AAD9IMW3"/>
<evidence type="ECO:0000256" key="2">
    <source>
        <dbReference type="ARBA" id="ARBA00022517"/>
    </source>
</evidence>
<keyword evidence="3 6" id="KW-0698">rRNA processing</keyword>
<feature type="compositionally biased region" description="Basic and acidic residues" evidence="7">
    <location>
        <begin position="262"/>
        <end position="278"/>
    </location>
</feature>
<feature type="compositionally biased region" description="Basic and acidic residues" evidence="7">
    <location>
        <begin position="217"/>
        <end position="230"/>
    </location>
</feature>